<reference evidence="10 11" key="1">
    <citation type="submission" date="2019-02" db="EMBL/GenBank/DDBJ databases">
        <title>Deep-cultivation of Planctomycetes and their phenomic and genomic characterization uncovers novel biology.</title>
        <authorList>
            <person name="Wiegand S."/>
            <person name="Jogler M."/>
            <person name="Boedeker C."/>
            <person name="Pinto D."/>
            <person name="Vollmers J."/>
            <person name="Rivas-Marin E."/>
            <person name="Kohn T."/>
            <person name="Peeters S.H."/>
            <person name="Heuer A."/>
            <person name="Rast P."/>
            <person name="Oberbeckmann S."/>
            <person name="Bunk B."/>
            <person name="Jeske O."/>
            <person name="Meyerdierks A."/>
            <person name="Storesund J.E."/>
            <person name="Kallscheuer N."/>
            <person name="Luecker S."/>
            <person name="Lage O.M."/>
            <person name="Pohl T."/>
            <person name="Merkel B.J."/>
            <person name="Hornburger P."/>
            <person name="Mueller R.-W."/>
            <person name="Bruemmer F."/>
            <person name="Labrenz M."/>
            <person name="Spormann A.M."/>
            <person name="Op Den Camp H."/>
            <person name="Overmann J."/>
            <person name="Amann R."/>
            <person name="Jetten M.S.M."/>
            <person name="Mascher T."/>
            <person name="Medema M.H."/>
            <person name="Devos D.P."/>
            <person name="Kaster A.-K."/>
            <person name="Ovreas L."/>
            <person name="Rohde M."/>
            <person name="Galperin M.Y."/>
            <person name="Jogler C."/>
        </authorList>
    </citation>
    <scope>NUCLEOTIDE SEQUENCE [LARGE SCALE GENOMIC DNA]</scope>
    <source>
        <strain evidence="10 11">Enr8</strain>
    </source>
</reference>
<evidence type="ECO:0000256" key="1">
    <source>
        <dbReference type="ARBA" id="ARBA00000085"/>
    </source>
</evidence>
<proteinExistence type="predicted"/>
<evidence type="ECO:0000256" key="6">
    <source>
        <dbReference type="PROSITE-ProRule" id="PRU00169"/>
    </source>
</evidence>
<dbReference type="Pfam" id="PF02518">
    <property type="entry name" value="HATPase_c"/>
    <property type="match status" value="1"/>
</dbReference>
<keyword evidence="5" id="KW-0418">Kinase</keyword>
<evidence type="ECO:0000259" key="9">
    <source>
        <dbReference type="PROSITE" id="PS50110"/>
    </source>
</evidence>
<dbReference type="CDD" id="cd00082">
    <property type="entry name" value="HisKA"/>
    <property type="match status" value="1"/>
</dbReference>
<organism evidence="10 11">
    <name type="scientific">Blastopirellula retiformator</name>
    <dbReference type="NCBI Taxonomy" id="2527970"/>
    <lineage>
        <taxon>Bacteria</taxon>
        <taxon>Pseudomonadati</taxon>
        <taxon>Planctomycetota</taxon>
        <taxon>Planctomycetia</taxon>
        <taxon>Pirellulales</taxon>
        <taxon>Pirellulaceae</taxon>
        <taxon>Blastopirellula</taxon>
    </lineage>
</organism>
<dbReference type="SMART" id="SM00387">
    <property type="entry name" value="HATPase_c"/>
    <property type="match status" value="1"/>
</dbReference>
<dbReference type="SMART" id="SM00388">
    <property type="entry name" value="HisKA"/>
    <property type="match status" value="1"/>
</dbReference>
<name>A0A5C5V8Q1_9BACT</name>
<dbReference type="InterPro" id="IPR004358">
    <property type="entry name" value="Sig_transdc_His_kin-like_C"/>
</dbReference>
<dbReference type="Proteomes" id="UP000318878">
    <property type="component" value="Unassembled WGS sequence"/>
</dbReference>
<comment type="catalytic activity">
    <reaction evidence="1">
        <text>ATP + protein L-histidine = ADP + protein N-phospho-L-histidine.</text>
        <dbReference type="EC" id="2.7.13.3"/>
    </reaction>
</comment>
<feature type="domain" description="Histidine kinase" evidence="8">
    <location>
        <begin position="176"/>
        <end position="397"/>
    </location>
</feature>
<protein>
    <recommendedName>
        <fullName evidence="2">histidine kinase</fullName>
        <ecNumber evidence="2">2.7.13.3</ecNumber>
    </recommendedName>
</protein>
<dbReference type="CDD" id="cd00156">
    <property type="entry name" value="REC"/>
    <property type="match status" value="1"/>
</dbReference>
<dbReference type="Pfam" id="PF00072">
    <property type="entry name" value="Response_reg"/>
    <property type="match status" value="1"/>
</dbReference>
<dbReference type="AlphaFoldDB" id="A0A5C5V8Q1"/>
<dbReference type="InterPro" id="IPR011006">
    <property type="entry name" value="CheY-like_superfamily"/>
</dbReference>
<evidence type="ECO:0000256" key="3">
    <source>
        <dbReference type="ARBA" id="ARBA00022553"/>
    </source>
</evidence>
<dbReference type="PANTHER" id="PTHR43047">
    <property type="entry name" value="TWO-COMPONENT HISTIDINE PROTEIN KINASE"/>
    <property type="match status" value="1"/>
</dbReference>
<feature type="modified residue" description="4-aspartylphosphate" evidence="6">
    <location>
        <position position="60"/>
    </location>
</feature>
<feature type="domain" description="Response regulatory" evidence="9">
    <location>
        <begin position="9"/>
        <end position="125"/>
    </location>
</feature>
<dbReference type="InterPro" id="IPR005467">
    <property type="entry name" value="His_kinase_dom"/>
</dbReference>
<keyword evidence="11" id="KW-1185">Reference proteome</keyword>
<dbReference type="InterPro" id="IPR001789">
    <property type="entry name" value="Sig_transdc_resp-reg_receiver"/>
</dbReference>
<keyword evidence="3 6" id="KW-0597">Phosphoprotein</keyword>
<evidence type="ECO:0000256" key="2">
    <source>
        <dbReference type="ARBA" id="ARBA00012438"/>
    </source>
</evidence>
<sequence>MVSSQTTVKVLLLEDDLADQQIIVRNLRDNRFDYQVTCVSRLADAIEQIRQSDFDVVVSDMDVPDSSGFETIQTLHVHCGETPLIALTAKEYAELAEKILLAGAQDYLEKGEVQGNSLSRAILHAIRRQETLNQNRRLARRLKGQRAKLRDQARQLQRKNRRLRKLYRTAREFVDNVSHDLRTPLTVIKDYVSILRDGMAGEVNDEQMRLLGKVAIRADDLNNIVDDILDASKLEAGVLGAWRRSVSIPQLISHASSLLRERAAIHDVQLVIECPDDLPEAYCDSEKAVRVIVNLAINALKYSQPGQTVVLWASHNPVDGEIRIGVTDHGPGIDEESLQQIFQRFEQLKDDVATTVKGHGLGLNIAQRLTRINLGDLDVASEVGTGSVFSFTIPVAEPGEIFWRWMELRGSSDTPLVAMKISLGDDAEAAHAEDFDRFANYLLRRQDILFRLAPREWLLMLPMAELDLPHWEAQADLNFSRFVRNRPQGPIPGFCRSVFKTWLADADKESILTDFDALIAQQSTRPVADYLAAY</sequence>
<dbReference type="EC" id="2.7.13.3" evidence="2"/>
<dbReference type="Gene3D" id="1.10.287.130">
    <property type="match status" value="1"/>
</dbReference>
<dbReference type="InterPro" id="IPR003594">
    <property type="entry name" value="HATPase_dom"/>
</dbReference>
<dbReference type="PROSITE" id="PS50110">
    <property type="entry name" value="RESPONSE_REGULATORY"/>
    <property type="match status" value="1"/>
</dbReference>
<gene>
    <name evidence="10" type="primary">pleC</name>
    <name evidence="10" type="ORF">Enr8_20740</name>
</gene>
<dbReference type="Gene3D" id="3.30.565.10">
    <property type="entry name" value="Histidine kinase-like ATPase, C-terminal domain"/>
    <property type="match status" value="1"/>
</dbReference>
<dbReference type="SUPFAM" id="SSF52172">
    <property type="entry name" value="CheY-like"/>
    <property type="match status" value="1"/>
</dbReference>
<dbReference type="Pfam" id="PF00512">
    <property type="entry name" value="HisKA"/>
    <property type="match status" value="1"/>
</dbReference>
<dbReference type="PRINTS" id="PR00344">
    <property type="entry name" value="BCTRLSENSOR"/>
</dbReference>
<dbReference type="PANTHER" id="PTHR43047:SF72">
    <property type="entry name" value="OSMOSENSING HISTIDINE PROTEIN KINASE SLN1"/>
    <property type="match status" value="1"/>
</dbReference>
<dbReference type="PROSITE" id="PS50109">
    <property type="entry name" value="HIS_KIN"/>
    <property type="match status" value="1"/>
</dbReference>
<dbReference type="OrthoDB" id="9813394at2"/>
<dbReference type="InterPro" id="IPR036097">
    <property type="entry name" value="HisK_dim/P_sf"/>
</dbReference>
<evidence type="ECO:0000313" key="10">
    <source>
        <dbReference type="EMBL" id="TWT34661.1"/>
    </source>
</evidence>
<comment type="caution">
    <text evidence="10">The sequence shown here is derived from an EMBL/GenBank/DDBJ whole genome shotgun (WGS) entry which is preliminary data.</text>
</comment>
<evidence type="ECO:0000256" key="4">
    <source>
        <dbReference type="ARBA" id="ARBA00022679"/>
    </source>
</evidence>
<accession>A0A5C5V8Q1</accession>
<evidence type="ECO:0000259" key="8">
    <source>
        <dbReference type="PROSITE" id="PS50109"/>
    </source>
</evidence>
<dbReference type="SUPFAM" id="SSF55874">
    <property type="entry name" value="ATPase domain of HSP90 chaperone/DNA topoisomerase II/histidine kinase"/>
    <property type="match status" value="1"/>
</dbReference>
<keyword evidence="4 10" id="KW-0808">Transferase</keyword>
<dbReference type="EMBL" id="SJPF01000002">
    <property type="protein sequence ID" value="TWT34661.1"/>
    <property type="molecule type" value="Genomic_DNA"/>
</dbReference>
<dbReference type="SMART" id="SM00448">
    <property type="entry name" value="REC"/>
    <property type="match status" value="1"/>
</dbReference>
<dbReference type="InterPro" id="IPR003661">
    <property type="entry name" value="HisK_dim/P_dom"/>
</dbReference>
<evidence type="ECO:0000313" key="11">
    <source>
        <dbReference type="Proteomes" id="UP000318878"/>
    </source>
</evidence>
<dbReference type="Gene3D" id="3.40.50.2300">
    <property type="match status" value="1"/>
</dbReference>
<dbReference type="SUPFAM" id="SSF47384">
    <property type="entry name" value="Homodimeric domain of signal transducing histidine kinase"/>
    <property type="match status" value="1"/>
</dbReference>
<dbReference type="InterPro" id="IPR036890">
    <property type="entry name" value="HATPase_C_sf"/>
</dbReference>
<keyword evidence="7" id="KW-0175">Coiled coil</keyword>
<dbReference type="GO" id="GO:0000155">
    <property type="term" value="F:phosphorelay sensor kinase activity"/>
    <property type="evidence" value="ECO:0007669"/>
    <property type="project" value="InterPro"/>
</dbReference>
<evidence type="ECO:0000256" key="7">
    <source>
        <dbReference type="SAM" id="Coils"/>
    </source>
</evidence>
<evidence type="ECO:0000256" key="5">
    <source>
        <dbReference type="ARBA" id="ARBA00022777"/>
    </source>
</evidence>
<feature type="coiled-coil region" evidence="7">
    <location>
        <begin position="128"/>
        <end position="169"/>
    </location>
</feature>